<accession>A0AAD6YL34</accession>
<feature type="chain" id="PRO_5041986320" evidence="1">
    <location>
        <begin position="25"/>
        <end position="266"/>
    </location>
</feature>
<comment type="caution">
    <text evidence="2">The sequence shown here is derived from an EMBL/GenBank/DDBJ whole genome shotgun (WGS) entry which is preliminary data.</text>
</comment>
<dbReference type="EMBL" id="JARJCW010000007">
    <property type="protein sequence ID" value="KAJ7222516.1"/>
    <property type="molecule type" value="Genomic_DNA"/>
</dbReference>
<protein>
    <submittedName>
        <fullName evidence="2">Uncharacterized protein</fullName>
    </submittedName>
</protein>
<keyword evidence="3" id="KW-1185">Reference proteome</keyword>
<dbReference type="Proteomes" id="UP001219525">
    <property type="component" value="Unassembled WGS sequence"/>
</dbReference>
<dbReference type="AlphaFoldDB" id="A0AAD6YL34"/>
<evidence type="ECO:0000313" key="2">
    <source>
        <dbReference type="EMBL" id="KAJ7222516.1"/>
    </source>
</evidence>
<gene>
    <name evidence="2" type="ORF">GGX14DRAFT_664048</name>
</gene>
<evidence type="ECO:0000313" key="3">
    <source>
        <dbReference type="Proteomes" id="UP001219525"/>
    </source>
</evidence>
<evidence type="ECO:0000256" key="1">
    <source>
        <dbReference type="SAM" id="SignalP"/>
    </source>
</evidence>
<reference evidence="2" key="1">
    <citation type="submission" date="2023-03" db="EMBL/GenBank/DDBJ databases">
        <title>Massive genome expansion in bonnet fungi (Mycena s.s.) driven by repeated elements and novel gene families across ecological guilds.</title>
        <authorList>
            <consortium name="Lawrence Berkeley National Laboratory"/>
            <person name="Harder C.B."/>
            <person name="Miyauchi S."/>
            <person name="Viragh M."/>
            <person name="Kuo A."/>
            <person name="Thoen E."/>
            <person name="Andreopoulos B."/>
            <person name="Lu D."/>
            <person name="Skrede I."/>
            <person name="Drula E."/>
            <person name="Henrissat B."/>
            <person name="Morin E."/>
            <person name="Kohler A."/>
            <person name="Barry K."/>
            <person name="LaButti K."/>
            <person name="Morin E."/>
            <person name="Salamov A."/>
            <person name="Lipzen A."/>
            <person name="Mereny Z."/>
            <person name="Hegedus B."/>
            <person name="Baldrian P."/>
            <person name="Stursova M."/>
            <person name="Weitz H."/>
            <person name="Taylor A."/>
            <person name="Grigoriev I.V."/>
            <person name="Nagy L.G."/>
            <person name="Martin F."/>
            <person name="Kauserud H."/>
        </authorList>
    </citation>
    <scope>NUCLEOTIDE SEQUENCE</scope>
    <source>
        <strain evidence="2">9144</strain>
    </source>
</reference>
<name>A0AAD6YL34_9AGAR</name>
<feature type="signal peptide" evidence="1">
    <location>
        <begin position="1"/>
        <end position="24"/>
    </location>
</feature>
<keyword evidence="1" id="KW-0732">Signal</keyword>
<organism evidence="2 3">
    <name type="scientific">Mycena pura</name>
    <dbReference type="NCBI Taxonomy" id="153505"/>
    <lineage>
        <taxon>Eukaryota</taxon>
        <taxon>Fungi</taxon>
        <taxon>Dikarya</taxon>
        <taxon>Basidiomycota</taxon>
        <taxon>Agaricomycotina</taxon>
        <taxon>Agaricomycetes</taxon>
        <taxon>Agaricomycetidae</taxon>
        <taxon>Agaricales</taxon>
        <taxon>Marasmiineae</taxon>
        <taxon>Mycenaceae</taxon>
        <taxon>Mycena</taxon>
    </lineage>
</organism>
<proteinExistence type="predicted"/>
<sequence length="266" mass="29004">MKLTLCFSQLALILFFSTVPAVLSYPISAQNSGSELRSHELSNIDTALDTPFRMYAASSTPPGGEAAGSAICDNRYPASVLKNEKVCQKSKGTSSEFAARLHNLAIKALLRGSSKRRASGRRANGGTGDPHYRWVPINTSLLEIRPLALYEVLHWQAAGDEPPEAASVIFTVQSPVYVLERFDQCDAHSVNYCNLFKILLYDRNYCIKPFPYYLTSSVTSISVPSSAKIQCSLGLGLAWRWGVGSRRASEAKTGINSPRAPRGPSV</sequence>